<gene>
    <name evidence="1" type="ORF">KME07_07280</name>
</gene>
<evidence type="ECO:0000313" key="1">
    <source>
        <dbReference type="EMBL" id="MBW4465228.1"/>
    </source>
</evidence>
<evidence type="ECO:0000313" key="2">
    <source>
        <dbReference type="Proteomes" id="UP000707356"/>
    </source>
</evidence>
<comment type="caution">
    <text evidence="1">The sequence shown here is derived from an EMBL/GenBank/DDBJ whole genome shotgun (WGS) entry which is preliminary data.</text>
</comment>
<sequence length="79" mass="9109">MPRLAPFCTFLTPHPDLSPGELQAEIARLYERQKAIDAMVHGELDLESLLDLLEDHEIDPQQWIDTSISNIEYMMNNDL</sequence>
<organism evidence="1 2">
    <name type="scientific">Pegethrix bostrychoides GSE-TBD4-15B</name>
    <dbReference type="NCBI Taxonomy" id="2839662"/>
    <lineage>
        <taxon>Bacteria</taxon>
        <taxon>Bacillati</taxon>
        <taxon>Cyanobacteriota</taxon>
        <taxon>Cyanophyceae</taxon>
        <taxon>Oculatellales</taxon>
        <taxon>Oculatellaceae</taxon>
        <taxon>Pegethrix</taxon>
    </lineage>
</organism>
<dbReference type="EMBL" id="JAHHHV010000035">
    <property type="protein sequence ID" value="MBW4465228.1"/>
    <property type="molecule type" value="Genomic_DNA"/>
</dbReference>
<name>A0A951P9N8_9CYAN</name>
<reference evidence="1" key="1">
    <citation type="submission" date="2021-05" db="EMBL/GenBank/DDBJ databases">
        <authorList>
            <person name="Pietrasiak N."/>
            <person name="Ward R."/>
            <person name="Stajich J.E."/>
            <person name="Kurbessoian T."/>
        </authorList>
    </citation>
    <scope>NUCLEOTIDE SEQUENCE</scope>
    <source>
        <strain evidence="1">GSE-TBD4-15B</strain>
    </source>
</reference>
<accession>A0A951P9N8</accession>
<dbReference type="Proteomes" id="UP000707356">
    <property type="component" value="Unassembled WGS sequence"/>
</dbReference>
<reference evidence="1" key="2">
    <citation type="journal article" date="2022" name="Microbiol. Resour. Announc.">
        <title>Metagenome Sequencing to Explore Phylogenomics of Terrestrial Cyanobacteria.</title>
        <authorList>
            <person name="Ward R.D."/>
            <person name="Stajich J.E."/>
            <person name="Johansen J.R."/>
            <person name="Huntemann M."/>
            <person name="Clum A."/>
            <person name="Foster B."/>
            <person name="Foster B."/>
            <person name="Roux S."/>
            <person name="Palaniappan K."/>
            <person name="Varghese N."/>
            <person name="Mukherjee S."/>
            <person name="Reddy T.B.K."/>
            <person name="Daum C."/>
            <person name="Copeland A."/>
            <person name="Chen I.A."/>
            <person name="Ivanova N.N."/>
            <person name="Kyrpides N.C."/>
            <person name="Shapiro N."/>
            <person name="Eloe-Fadrosh E.A."/>
            <person name="Pietrasiak N."/>
        </authorList>
    </citation>
    <scope>NUCLEOTIDE SEQUENCE</scope>
    <source>
        <strain evidence="1">GSE-TBD4-15B</strain>
    </source>
</reference>
<protein>
    <submittedName>
        <fullName evidence="1">Uncharacterized protein</fullName>
    </submittedName>
</protein>
<dbReference type="AlphaFoldDB" id="A0A951P9N8"/>
<proteinExistence type="predicted"/>